<dbReference type="Pfam" id="PF09339">
    <property type="entry name" value="HTH_IclR"/>
    <property type="match status" value="1"/>
</dbReference>
<keyword evidence="3" id="KW-0804">Transcription</keyword>
<feature type="domain" description="IclR-ED" evidence="5">
    <location>
        <begin position="121"/>
        <end position="305"/>
    </location>
</feature>
<accession>A0A430AKY5</accession>
<proteinExistence type="predicted"/>
<keyword evidence="7" id="KW-1185">Reference proteome</keyword>
<dbReference type="InterPro" id="IPR014757">
    <property type="entry name" value="Tscrpt_reg_IclR_C"/>
</dbReference>
<dbReference type="InterPro" id="IPR036388">
    <property type="entry name" value="WH-like_DNA-bd_sf"/>
</dbReference>
<dbReference type="EMBL" id="NGJZ01000001">
    <property type="protein sequence ID" value="RSU08624.1"/>
    <property type="molecule type" value="Genomic_DNA"/>
</dbReference>
<dbReference type="PANTHER" id="PTHR30136:SF24">
    <property type="entry name" value="HTH-TYPE TRANSCRIPTIONAL REPRESSOR ALLR"/>
    <property type="match status" value="1"/>
</dbReference>
<dbReference type="AlphaFoldDB" id="A0A430AKY5"/>
<evidence type="ECO:0008006" key="8">
    <source>
        <dbReference type="Google" id="ProtNLM"/>
    </source>
</evidence>
<dbReference type="PANTHER" id="PTHR30136">
    <property type="entry name" value="HELIX-TURN-HELIX TRANSCRIPTIONAL REGULATOR, ICLR FAMILY"/>
    <property type="match status" value="1"/>
</dbReference>
<dbReference type="GO" id="GO:0003677">
    <property type="term" value="F:DNA binding"/>
    <property type="evidence" value="ECO:0007669"/>
    <property type="project" value="UniProtKB-KW"/>
</dbReference>
<dbReference type="Proteomes" id="UP000288669">
    <property type="component" value="Unassembled WGS sequence"/>
</dbReference>
<evidence type="ECO:0000259" key="5">
    <source>
        <dbReference type="PROSITE" id="PS51078"/>
    </source>
</evidence>
<evidence type="ECO:0000259" key="4">
    <source>
        <dbReference type="PROSITE" id="PS51077"/>
    </source>
</evidence>
<dbReference type="Gene3D" id="3.30.450.40">
    <property type="match status" value="1"/>
</dbReference>
<dbReference type="InterPro" id="IPR029016">
    <property type="entry name" value="GAF-like_dom_sf"/>
</dbReference>
<dbReference type="GO" id="GO:0045892">
    <property type="term" value="P:negative regulation of DNA-templated transcription"/>
    <property type="evidence" value="ECO:0007669"/>
    <property type="project" value="UniProtKB-ARBA"/>
</dbReference>
<reference evidence="6 7" key="1">
    <citation type="submission" date="2017-05" db="EMBL/GenBank/DDBJ databases">
        <title>Vagococcus spp. assemblies.</title>
        <authorList>
            <person name="Gulvik C.A."/>
        </authorList>
    </citation>
    <scope>NUCLEOTIDE SEQUENCE [LARGE SCALE GENOMIC DNA]</scope>
    <source>
        <strain evidence="6 7">DSM 24756</strain>
    </source>
</reference>
<sequence length="306" mass="35299">MCNREALFALQSSLSFFTLLDKSFIFFYDFSAIIDERQKDSVVYERETDKRREVIMKSIQSIHRAVTILEFLAENPQAQLKEITEHFQLSKSTIYSILMTLVDEKLVVKNPTTASYSISNKWGLLYETAKKNFPLEKLMEPYMQQLKELYDETVHLSVLKEDKVFYVAKKESSHPLRESSPVGTNDALWYAACGKLLMAFQDSNYQKTYLQKTLAQGGTPLNHEKNLQEFYKELDRIKKNHFAVDMGRLNNGVNCLAVPISNQRQEVVAALSIFVPVRRSSTEKLQKILESLTAISQEVSHLKEVF</sequence>
<dbReference type="PROSITE" id="PS51077">
    <property type="entry name" value="HTH_ICLR"/>
    <property type="match status" value="1"/>
</dbReference>
<dbReference type="Pfam" id="PF01614">
    <property type="entry name" value="IclR_C"/>
    <property type="match status" value="1"/>
</dbReference>
<protein>
    <recommendedName>
        <fullName evidence="8">IclR family transcriptional regulator</fullName>
    </recommendedName>
</protein>
<feature type="domain" description="HTH iclR-type" evidence="4">
    <location>
        <begin position="59"/>
        <end position="120"/>
    </location>
</feature>
<evidence type="ECO:0000313" key="6">
    <source>
        <dbReference type="EMBL" id="RSU08624.1"/>
    </source>
</evidence>
<dbReference type="OrthoDB" id="9791752at2"/>
<name>A0A430AKY5_9ENTE</name>
<comment type="caution">
    <text evidence="6">The sequence shown here is derived from an EMBL/GenBank/DDBJ whole genome shotgun (WGS) entry which is preliminary data.</text>
</comment>
<dbReference type="GO" id="GO:0003700">
    <property type="term" value="F:DNA-binding transcription factor activity"/>
    <property type="evidence" value="ECO:0007669"/>
    <property type="project" value="TreeGrafter"/>
</dbReference>
<evidence type="ECO:0000256" key="1">
    <source>
        <dbReference type="ARBA" id="ARBA00023015"/>
    </source>
</evidence>
<evidence type="ECO:0000256" key="3">
    <source>
        <dbReference type="ARBA" id="ARBA00023163"/>
    </source>
</evidence>
<dbReference type="SUPFAM" id="SSF46785">
    <property type="entry name" value="Winged helix' DNA-binding domain"/>
    <property type="match status" value="1"/>
</dbReference>
<gene>
    <name evidence="6" type="ORF">CBF30_05190</name>
</gene>
<dbReference type="InterPro" id="IPR050707">
    <property type="entry name" value="HTH_MetabolicPath_Reg"/>
</dbReference>
<dbReference type="PROSITE" id="PS51078">
    <property type="entry name" value="ICLR_ED"/>
    <property type="match status" value="1"/>
</dbReference>
<dbReference type="SMART" id="SM00346">
    <property type="entry name" value="HTH_ICLR"/>
    <property type="match status" value="1"/>
</dbReference>
<keyword evidence="1" id="KW-0805">Transcription regulation</keyword>
<dbReference type="Gene3D" id="1.10.10.10">
    <property type="entry name" value="Winged helix-like DNA-binding domain superfamily/Winged helix DNA-binding domain"/>
    <property type="match status" value="1"/>
</dbReference>
<organism evidence="6 7">
    <name type="scientific">Vagococcus entomophilus</name>
    <dbReference type="NCBI Taxonomy" id="1160095"/>
    <lineage>
        <taxon>Bacteria</taxon>
        <taxon>Bacillati</taxon>
        <taxon>Bacillota</taxon>
        <taxon>Bacilli</taxon>
        <taxon>Lactobacillales</taxon>
        <taxon>Enterococcaceae</taxon>
        <taxon>Vagococcus</taxon>
    </lineage>
</organism>
<keyword evidence="2" id="KW-0238">DNA-binding</keyword>
<dbReference type="InterPro" id="IPR036390">
    <property type="entry name" value="WH_DNA-bd_sf"/>
</dbReference>
<evidence type="ECO:0000256" key="2">
    <source>
        <dbReference type="ARBA" id="ARBA00023125"/>
    </source>
</evidence>
<dbReference type="InterPro" id="IPR005471">
    <property type="entry name" value="Tscrpt_reg_IclR_N"/>
</dbReference>
<evidence type="ECO:0000313" key="7">
    <source>
        <dbReference type="Proteomes" id="UP000288669"/>
    </source>
</evidence>
<dbReference type="SUPFAM" id="SSF55781">
    <property type="entry name" value="GAF domain-like"/>
    <property type="match status" value="1"/>
</dbReference>